<comment type="subcellular location">
    <subcellularLocation>
        <location evidence="1 16">Secreted</location>
    </subcellularLocation>
</comment>
<dbReference type="EMBL" id="HBUE01316288">
    <property type="protein sequence ID" value="CAG6585840.1"/>
    <property type="molecule type" value="Transcribed_RNA"/>
</dbReference>
<dbReference type="SMART" id="SM00020">
    <property type="entry name" value="Tryp_SPc"/>
    <property type="match status" value="1"/>
</dbReference>
<dbReference type="InterPro" id="IPR018114">
    <property type="entry name" value="TRYPSIN_HIS"/>
</dbReference>
<evidence type="ECO:0000256" key="7">
    <source>
        <dbReference type="ARBA" id="ARBA00022801"/>
    </source>
</evidence>
<comment type="similarity">
    <text evidence="14 16">Belongs to the peptidase S1 family. CLIP subfamily.</text>
</comment>
<keyword evidence="5" id="KW-0479">Metal-binding</keyword>
<feature type="domain" description="Clip" evidence="18">
    <location>
        <begin position="28"/>
        <end position="82"/>
    </location>
</feature>
<protein>
    <recommendedName>
        <fullName evidence="16">CLIP domain-containing serine protease</fullName>
        <ecNumber evidence="15">3.4.21.-</ecNumber>
    </recommendedName>
</protein>
<dbReference type="Gene3D" id="3.30.1640.30">
    <property type="match status" value="1"/>
</dbReference>
<evidence type="ECO:0000256" key="11">
    <source>
        <dbReference type="ARBA" id="ARBA00023145"/>
    </source>
</evidence>
<accession>A0A8D8K7X2</accession>
<dbReference type="InterPro" id="IPR051487">
    <property type="entry name" value="Ser/Thr_Proteases_Immune/Dev"/>
</dbReference>
<proteinExistence type="inferred from homology"/>
<evidence type="ECO:0000259" key="18">
    <source>
        <dbReference type="PROSITE" id="PS51888"/>
    </source>
</evidence>
<evidence type="ECO:0000256" key="9">
    <source>
        <dbReference type="ARBA" id="ARBA00022837"/>
    </source>
</evidence>
<evidence type="ECO:0000256" key="12">
    <source>
        <dbReference type="ARBA" id="ARBA00023157"/>
    </source>
</evidence>
<dbReference type="InterPro" id="IPR033116">
    <property type="entry name" value="TRYPSIN_SER"/>
</dbReference>
<keyword evidence="6 16" id="KW-0732">Signal</keyword>
<dbReference type="Pfam" id="PF00089">
    <property type="entry name" value="Trypsin"/>
    <property type="match status" value="1"/>
</dbReference>
<evidence type="ECO:0000256" key="15">
    <source>
        <dbReference type="RuleBase" id="RU363034"/>
    </source>
</evidence>
<evidence type="ECO:0000256" key="16">
    <source>
        <dbReference type="RuleBase" id="RU366078"/>
    </source>
</evidence>
<evidence type="ECO:0000256" key="5">
    <source>
        <dbReference type="ARBA" id="ARBA00022723"/>
    </source>
</evidence>
<name>A0A8D8K7X2_CULPI</name>
<dbReference type="FunFam" id="2.40.10.10:FF:000028">
    <property type="entry name" value="Serine protease easter"/>
    <property type="match status" value="1"/>
</dbReference>
<dbReference type="SMART" id="SM00680">
    <property type="entry name" value="CLIP"/>
    <property type="match status" value="1"/>
</dbReference>
<dbReference type="GO" id="GO:0046872">
    <property type="term" value="F:metal ion binding"/>
    <property type="evidence" value="ECO:0007669"/>
    <property type="project" value="UniProtKB-KW"/>
</dbReference>
<dbReference type="InterPro" id="IPR009003">
    <property type="entry name" value="Peptidase_S1_PA"/>
</dbReference>
<comment type="domain">
    <text evidence="16">The clip domain consists of 35-55 residues which are 'knitted' together usually by 3 conserved disulfide bonds forming a clip-like compact structure.</text>
</comment>
<feature type="chain" id="PRO_5033970015" description="CLIP domain-containing serine protease" evidence="16">
    <location>
        <begin position="20"/>
        <end position="360"/>
    </location>
</feature>
<dbReference type="PANTHER" id="PTHR24256">
    <property type="entry name" value="TRYPTASE-RELATED"/>
    <property type="match status" value="1"/>
</dbReference>
<keyword evidence="11" id="KW-0865">Zymogen</keyword>
<dbReference type="FunFam" id="2.40.10.10:FF:000078">
    <property type="entry name" value="Serine protease H137"/>
    <property type="match status" value="1"/>
</dbReference>
<dbReference type="SUPFAM" id="SSF50494">
    <property type="entry name" value="Trypsin-like serine proteases"/>
    <property type="match status" value="1"/>
</dbReference>
<sequence>MFKQVRILVVMLIFTLVLQVYNHALNSPCINPDGESGQCVFLRECQPLLTIYKKKNVPVGESDFFYESRCRGKHNGKPLLCCVSPRSDSGVLPEPGECGGNIRMIRRIHGGDESDLGEFPWIALLWFRQGDGGGEFFNCGGTLINNRYVLTAAHCLEPRQDWTFSGITLGDHNITNDGPDCDRKSCADIPVDVGFEKVIFHEDYIPSQKGRFNDIALIRLDRSVGFSDYIRPICLPTEAGVRASNNVGLETIAAGWGVTENDDYSDVLRKVSLTVVDQRKCAQLYRTKFRLRNSQLCAGGQPGKDTCLGDSGGPLMRQVGNTFYLYGIISFGPEKCGTDGIAGVYTNVVQYVDWIRRKLE</sequence>
<dbReference type="Pfam" id="PF12032">
    <property type="entry name" value="CLIP"/>
    <property type="match status" value="1"/>
</dbReference>
<evidence type="ECO:0000256" key="4">
    <source>
        <dbReference type="ARBA" id="ARBA00022670"/>
    </source>
</evidence>
<evidence type="ECO:0000256" key="8">
    <source>
        <dbReference type="ARBA" id="ARBA00022825"/>
    </source>
</evidence>
<evidence type="ECO:0000256" key="2">
    <source>
        <dbReference type="ARBA" id="ARBA00022525"/>
    </source>
</evidence>
<evidence type="ECO:0000259" key="17">
    <source>
        <dbReference type="PROSITE" id="PS50240"/>
    </source>
</evidence>
<dbReference type="InterPro" id="IPR001314">
    <property type="entry name" value="Peptidase_S1A"/>
</dbReference>
<dbReference type="AlphaFoldDB" id="A0A8D8K7X2"/>
<dbReference type="EC" id="3.4.21.-" evidence="15"/>
<dbReference type="InterPro" id="IPR001254">
    <property type="entry name" value="Trypsin_dom"/>
</dbReference>
<keyword evidence="8 15" id="KW-0720">Serine protease</keyword>
<dbReference type="InterPro" id="IPR043504">
    <property type="entry name" value="Peptidase_S1_PA_chymotrypsin"/>
</dbReference>
<keyword evidence="13" id="KW-0325">Glycoprotein</keyword>
<evidence type="ECO:0000256" key="14">
    <source>
        <dbReference type="ARBA" id="ARBA00024195"/>
    </source>
</evidence>
<evidence type="ECO:0000256" key="3">
    <source>
        <dbReference type="ARBA" id="ARBA00022588"/>
    </source>
</evidence>
<dbReference type="InterPro" id="IPR038565">
    <property type="entry name" value="CLIP_sf"/>
</dbReference>
<dbReference type="GO" id="GO:0004252">
    <property type="term" value="F:serine-type endopeptidase activity"/>
    <property type="evidence" value="ECO:0007669"/>
    <property type="project" value="UniProtKB-UniRule"/>
</dbReference>
<evidence type="ECO:0000256" key="6">
    <source>
        <dbReference type="ARBA" id="ARBA00022729"/>
    </source>
</evidence>
<keyword evidence="12" id="KW-1015">Disulfide bond</keyword>
<dbReference type="PROSITE" id="PS00135">
    <property type="entry name" value="TRYPSIN_SER"/>
    <property type="match status" value="1"/>
</dbReference>
<keyword evidence="2 16" id="KW-0964">Secreted</keyword>
<dbReference type="GO" id="GO:0005576">
    <property type="term" value="C:extracellular region"/>
    <property type="evidence" value="ECO:0007669"/>
    <property type="project" value="UniProtKB-SubCell"/>
</dbReference>
<dbReference type="GO" id="GO:0006508">
    <property type="term" value="P:proteolysis"/>
    <property type="evidence" value="ECO:0007669"/>
    <property type="project" value="UniProtKB-KW"/>
</dbReference>
<evidence type="ECO:0000256" key="10">
    <source>
        <dbReference type="ARBA" id="ARBA00022859"/>
    </source>
</evidence>
<keyword evidence="7 15" id="KW-0378">Hydrolase</keyword>
<evidence type="ECO:0000256" key="13">
    <source>
        <dbReference type="ARBA" id="ARBA00023180"/>
    </source>
</evidence>
<reference evidence="19" key="1">
    <citation type="submission" date="2021-05" db="EMBL/GenBank/DDBJ databases">
        <authorList>
            <person name="Alioto T."/>
            <person name="Alioto T."/>
            <person name="Gomez Garrido J."/>
        </authorList>
    </citation>
    <scope>NUCLEOTIDE SEQUENCE</scope>
</reference>
<dbReference type="CDD" id="cd00190">
    <property type="entry name" value="Tryp_SPc"/>
    <property type="match status" value="1"/>
</dbReference>
<dbReference type="PROSITE" id="PS50240">
    <property type="entry name" value="TRYPSIN_DOM"/>
    <property type="match status" value="1"/>
</dbReference>
<keyword evidence="3" id="KW-0399">Innate immunity</keyword>
<dbReference type="PRINTS" id="PR00722">
    <property type="entry name" value="CHYMOTRYPSIN"/>
</dbReference>
<dbReference type="GO" id="GO:0051604">
    <property type="term" value="P:protein maturation"/>
    <property type="evidence" value="ECO:0007669"/>
    <property type="project" value="UniProtKB-ARBA"/>
</dbReference>
<evidence type="ECO:0000313" key="19">
    <source>
        <dbReference type="EMBL" id="CAG6585840.1"/>
    </source>
</evidence>
<dbReference type="Gene3D" id="2.40.10.10">
    <property type="entry name" value="Trypsin-like serine proteases"/>
    <property type="match status" value="2"/>
</dbReference>
<organism evidence="19">
    <name type="scientific">Culex pipiens</name>
    <name type="common">House mosquito</name>
    <dbReference type="NCBI Taxonomy" id="7175"/>
    <lineage>
        <taxon>Eukaryota</taxon>
        <taxon>Metazoa</taxon>
        <taxon>Ecdysozoa</taxon>
        <taxon>Arthropoda</taxon>
        <taxon>Hexapoda</taxon>
        <taxon>Insecta</taxon>
        <taxon>Pterygota</taxon>
        <taxon>Neoptera</taxon>
        <taxon>Endopterygota</taxon>
        <taxon>Diptera</taxon>
        <taxon>Nematocera</taxon>
        <taxon>Culicoidea</taxon>
        <taxon>Culicidae</taxon>
        <taxon>Culicinae</taxon>
        <taxon>Culicini</taxon>
        <taxon>Culex</taxon>
        <taxon>Culex</taxon>
    </lineage>
</organism>
<dbReference type="GO" id="GO:0045087">
    <property type="term" value="P:innate immune response"/>
    <property type="evidence" value="ECO:0007669"/>
    <property type="project" value="UniProtKB-KW"/>
</dbReference>
<dbReference type="EMBL" id="HBUE01209876">
    <property type="protein sequence ID" value="CAG6533940.1"/>
    <property type="molecule type" value="Transcribed_RNA"/>
</dbReference>
<evidence type="ECO:0000256" key="1">
    <source>
        <dbReference type="ARBA" id="ARBA00004613"/>
    </source>
</evidence>
<keyword evidence="4 15" id="KW-0645">Protease</keyword>
<dbReference type="InterPro" id="IPR022700">
    <property type="entry name" value="CLIP"/>
</dbReference>
<keyword evidence="9" id="KW-0106">Calcium</keyword>
<feature type="signal peptide" evidence="16">
    <location>
        <begin position="1"/>
        <end position="19"/>
    </location>
</feature>
<feature type="domain" description="Peptidase S1" evidence="17">
    <location>
        <begin position="108"/>
        <end position="360"/>
    </location>
</feature>
<dbReference type="PROSITE" id="PS51888">
    <property type="entry name" value="CLIP"/>
    <property type="match status" value="1"/>
</dbReference>
<keyword evidence="10" id="KW-0391">Immunity</keyword>
<dbReference type="PROSITE" id="PS00134">
    <property type="entry name" value="TRYPSIN_HIS"/>
    <property type="match status" value="1"/>
</dbReference>